<dbReference type="SUPFAM" id="SSF56925">
    <property type="entry name" value="OMPA-like"/>
    <property type="match status" value="1"/>
</dbReference>
<accession>A0ABY1PWW4</accession>
<organism evidence="3 4">
    <name type="scientific">Noviherbaspirillum suwonense</name>
    <dbReference type="NCBI Taxonomy" id="1224511"/>
    <lineage>
        <taxon>Bacteria</taxon>
        <taxon>Pseudomonadati</taxon>
        <taxon>Pseudomonadota</taxon>
        <taxon>Betaproteobacteria</taxon>
        <taxon>Burkholderiales</taxon>
        <taxon>Oxalobacteraceae</taxon>
        <taxon>Noviherbaspirillum</taxon>
    </lineage>
</organism>
<name>A0ABY1PWW4_9BURK</name>
<keyword evidence="1" id="KW-0998">Cell outer membrane</keyword>
<dbReference type="InterPro" id="IPR018550">
    <property type="entry name" value="Lipid-A_deacylase-rel"/>
</dbReference>
<comment type="subunit">
    <text evidence="1">Homodimer.</text>
</comment>
<dbReference type="PIRSF" id="PIRSF029681">
    <property type="entry name" value="PagL"/>
    <property type="match status" value="1"/>
</dbReference>
<keyword evidence="1" id="KW-0472">Membrane</keyword>
<comment type="subcellular location">
    <subcellularLocation>
        <location evidence="1">Cell outer membrane</location>
        <topology evidence="1">Multi-pass membrane protein</topology>
    </subcellularLocation>
</comment>
<proteinExistence type="inferred from homology"/>
<gene>
    <name evidence="3" type="ORF">SAMN06295970_102282</name>
</gene>
<feature type="signal peptide" evidence="2">
    <location>
        <begin position="1"/>
        <end position="24"/>
    </location>
</feature>
<feature type="chain" id="PRO_5045227521" description="Lipid A deacylase" evidence="2">
    <location>
        <begin position="25"/>
        <end position="180"/>
    </location>
</feature>
<keyword evidence="4" id="KW-1185">Reference proteome</keyword>
<evidence type="ECO:0000313" key="4">
    <source>
        <dbReference type="Proteomes" id="UP001158049"/>
    </source>
</evidence>
<sequence length="180" mass="19800">MKHLTFSTLAASLLLAAAHIPAHAVDGASLEFGTGNSTQFARGSLQWNFQRAIYESDRIAIKGYWDLSLAQWRGNRYQNRPGEHQNLTEIGITPMFRIQQPGSKFYGEAGIGAHLLSELYDNNNRKLSTALEFGSQLGIGYNISPRADVGLSIQHYSNGGIKHPNSGVNFVSLKVSYSFP</sequence>
<dbReference type="Pfam" id="PF09411">
    <property type="entry name" value="PagL"/>
    <property type="match status" value="1"/>
</dbReference>
<dbReference type="EC" id="3.1.1.77" evidence="1"/>
<comment type="similarity">
    <text evidence="1">Belongs to the PagL family.</text>
</comment>
<dbReference type="Gene3D" id="2.40.160.20">
    <property type="match status" value="1"/>
</dbReference>
<evidence type="ECO:0000313" key="3">
    <source>
        <dbReference type="EMBL" id="SMP49616.1"/>
    </source>
</evidence>
<reference evidence="3 4" key="1">
    <citation type="submission" date="2017-05" db="EMBL/GenBank/DDBJ databases">
        <authorList>
            <person name="Varghese N."/>
            <person name="Submissions S."/>
        </authorList>
    </citation>
    <scope>NUCLEOTIDE SEQUENCE [LARGE SCALE GENOMIC DNA]</scope>
    <source>
        <strain evidence="3 4">DSM 26001</strain>
    </source>
</reference>
<evidence type="ECO:0000256" key="2">
    <source>
        <dbReference type="SAM" id="SignalP"/>
    </source>
</evidence>
<dbReference type="Proteomes" id="UP001158049">
    <property type="component" value="Unassembled WGS sequence"/>
</dbReference>
<comment type="catalytic activity">
    <reaction evidence="1">
        <text>a 3-(acyloxy)acyl derivative of bacterial toxin + H2O = a 3-hydroxyacyl derivative of bacterial toxin + a fatty acid + H(+)</text>
        <dbReference type="Rhea" id="RHEA:12032"/>
        <dbReference type="ChEBI" id="CHEBI:15377"/>
        <dbReference type="ChEBI" id="CHEBI:15378"/>
        <dbReference type="ChEBI" id="CHEBI:28868"/>
        <dbReference type="ChEBI" id="CHEBI:136853"/>
        <dbReference type="ChEBI" id="CHEBI:140675"/>
        <dbReference type="EC" id="3.1.1.77"/>
    </reaction>
</comment>
<keyword evidence="1" id="KW-0378">Hydrolase</keyword>
<protein>
    <recommendedName>
        <fullName evidence="1">Lipid A deacylase</fullName>
        <ecNumber evidence="1">3.1.1.77</ecNumber>
    </recommendedName>
    <alternativeName>
        <fullName evidence="1">LPS 3-O-deacylase</fullName>
    </alternativeName>
    <alternativeName>
        <fullName evidence="1">Outer membrane enzyme</fullName>
    </alternativeName>
</protein>
<dbReference type="RefSeq" id="WP_283441085.1">
    <property type="nucleotide sequence ID" value="NZ_FXUL01000002.1"/>
</dbReference>
<comment type="function">
    <text evidence="1">Has lipid A 3-O-deacylase activity. Hydrolyzes the ester bond at the 3 position of lipid A, a bioactive component of lipopolysaccharide (LPS), thereby releasing the primary fatty acyl moiety.</text>
</comment>
<dbReference type="EMBL" id="FXUL01000002">
    <property type="protein sequence ID" value="SMP49616.1"/>
    <property type="molecule type" value="Genomic_DNA"/>
</dbReference>
<dbReference type="InterPro" id="IPR011250">
    <property type="entry name" value="OMP/PagP_B-barrel"/>
</dbReference>
<comment type="caution">
    <text evidence="3">The sequence shown here is derived from an EMBL/GenBank/DDBJ whole genome shotgun (WGS) entry which is preliminary data.</text>
</comment>
<evidence type="ECO:0000256" key="1">
    <source>
        <dbReference type="PIRNR" id="PIRNR029681"/>
    </source>
</evidence>
<keyword evidence="2" id="KW-0732">Signal</keyword>